<feature type="domain" description="RING-type" evidence="8">
    <location>
        <begin position="266"/>
        <end position="335"/>
    </location>
</feature>
<keyword evidence="6" id="KW-0812">Transmembrane</keyword>
<accession>A0A150FV99</accession>
<evidence type="ECO:0000256" key="1">
    <source>
        <dbReference type="ARBA" id="ARBA00022723"/>
    </source>
</evidence>
<dbReference type="AlphaFoldDB" id="A0A150FV99"/>
<evidence type="ECO:0000256" key="5">
    <source>
        <dbReference type="SAM" id="MobiDB-lite"/>
    </source>
</evidence>
<keyword evidence="1" id="KW-0479">Metal-binding</keyword>
<dbReference type="Pfam" id="PF13445">
    <property type="entry name" value="zf-RING_UBOX"/>
    <property type="match status" value="1"/>
</dbReference>
<dbReference type="EMBL" id="LSYV01000410">
    <property type="protein sequence ID" value="KXZ41529.1"/>
    <property type="molecule type" value="Genomic_DNA"/>
</dbReference>
<dbReference type="Proteomes" id="UP000075714">
    <property type="component" value="Unassembled WGS sequence"/>
</dbReference>
<dbReference type="Gene3D" id="3.30.40.10">
    <property type="entry name" value="Zinc/RING finger domain, C3HC4 (zinc finger)"/>
    <property type="match status" value="1"/>
</dbReference>
<evidence type="ECO:0000313" key="9">
    <source>
        <dbReference type="EMBL" id="KXZ41529.1"/>
    </source>
</evidence>
<dbReference type="InterPro" id="IPR017907">
    <property type="entry name" value="Znf_RING_CS"/>
</dbReference>
<evidence type="ECO:0000256" key="2">
    <source>
        <dbReference type="ARBA" id="ARBA00022771"/>
    </source>
</evidence>
<dbReference type="PANTHER" id="PTHR33748:SF5">
    <property type="entry name" value="GROUND-LIKE DOMAIN-CONTAINING PROTEIN"/>
    <property type="match status" value="1"/>
</dbReference>
<evidence type="ECO:0000313" key="10">
    <source>
        <dbReference type="Proteomes" id="UP000075714"/>
    </source>
</evidence>
<dbReference type="PROSITE" id="PS00518">
    <property type="entry name" value="ZF_RING_1"/>
    <property type="match status" value="1"/>
</dbReference>
<name>A0A150FV99_GONPE</name>
<evidence type="ECO:0000256" key="3">
    <source>
        <dbReference type="ARBA" id="ARBA00022833"/>
    </source>
</evidence>
<dbReference type="SMART" id="SM00184">
    <property type="entry name" value="RING"/>
    <property type="match status" value="1"/>
</dbReference>
<keyword evidence="6" id="KW-1133">Transmembrane helix</keyword>
<feature type="region of interest" description="Disordered" evidence="5">
    <location>
        <begin position="518"/>
        <end position="550"/>
    </location>
</feature>
<reference evidence="10" key="1">
    <citation type="journal article" date="2016" name="Nat. Commun.">
        <title>The Gonium pectorale genome demonstrates co-option of cell cycle regulation during the evolution of multicellularity.</title>
        <authorList>
            <person name="Hanschen E.R."/>
            <person name="Marriage T.N."/>
            <person name="Ferris P.J."/>
            <person name="Hamaji T."/>
            <person name="Toyoda A."/>
            <person name="Fujiyama A."/>
            <person name="Neme R."/>
            <person name="Noguchi H."/>
            <person name="Minakuchi Y."/>
            <person name="Suzuki M."/>
            <person name="Kawai-Toyooka H."/>
            <person name="Smith D.R."/>
            <person name="Sparks H."/>
            <person name="Anderson J."/>
            <person name="Bakaric R."/>
            <person name="Luria V."/>
            <person name="Karger A."/>
            <person name="Kirschner M.W."/>
            <person name="Durand P.M."/>
            <person name="Michod R.E."/>
            <person name="Nozaki H."/>
            <person name="Olson B.J."/>
        </authorList>
    </citation>
    <scope>NUCLEOTIDE SEQUENCE [LARGE SCALE GENOMIC DNA]</scope>
    <source>
        <strain evidence="10">NIES-2863</strain>
    </source>
</reference>
<sequence>MRRNVVGLCLLLIAAPAAWARWTPRNYPNPMRDVETCGRRGVTSWVCDPDGVISYESANVVEGLIKKIHAGLPPFSLGPCGRAGPQGFQVAVALMFRMKKDGHPDIESATKAMATGLHDRWGVGDRRCDNGVLLLVSRSDRQLYISTGAGATQLLTYDVLGDILEDVRPLLRKGSYDDAIERAVMDIGLALAGRRVEPQPDRGNSFSKDDGIALGVFALAAGAMFSAAFWNDRRRRRRYNDCRSKLEKLKRDQAALRAGSYNPTSCPVCLEDFTPEPGAAGSGAAAAGGSEAAAGAAAAPEQQRRPLVLPCGHAFCEPCISKWLDQKKVTCPICRRPIDEEDSPTDTSAPRQPPPSQRPGGAGGPSGSGSGSGAGPSRPPCTVDDEYDDATAAGAAAAAAQPHAGWGMGGGGGGLFGTGWGVNMGGVHVGVGSPYGSHYSYGTYGPRLRLRWGGRRRAHVRMHEDMLMAEMLFRLRQLQRQHPDYISTGMLNSWEEDMRMGREFSASQLRDFQLRDPANRSNLAHSGRSGTGIRFGGGSSRGGGGRGGSW</sequence>
<feature type="signal peptide" evidence="7">
    <location>
        <begin position="1"/>
        <end position="20"/>
    </location>
</feature>
<dbReference type="PROSITE" id="PS50089">
    <property type="entry name" value="ZF_RING_2"/>
    <property type="match status" value="1"/>
</dbReference>
<evidence type="ECO:0000256" key="7">
    <source>
        <dbReference type="SAM" id="SignalP"/>
    </source>
</evidence>
<feature type="compositionally biased region" description="Gly residues" evidence="5">
    <location>
        <begin position="360"/>
        <end position="374"/>
    </location>
</feature>
<keyword evidence="3" id="KW-0862">Zinc</keyword>
<proteinExistence type="predicted"/>
<organism evidence="9 10">
    <name type="scientific">Gonium pectorale</name>
    <name type="common">Green alga</name>
    <dbReference type="NCBI Taxonomy" id="33097"/>
    <lineage>
        <taxon>Eukaryota</taxon>
        <taxon>Viridiplantae</taxon>
        <taxon>Chlorophyta</taxon>
        <taxon>core chlorophytes</taxon>
        <taxon>Chlorophyceae</taxon>
        <taxon>CS clade</taxon>
        <taxon>Chlamydomonadales</taxon>
        <taxon>Volvocaceae</taxon>
        <taxon>Gonium</taxon>
    </lineage>
</organism>
<keyword evidence="7" id="KW-0732">Signal</keyword>
<feature type="compositionally biased region" description="Gly residues" evidence="5">
    <location>
        <begin position="529"/>
        <end position="550"/>
    </location>
</feature>
<dbReference type="Pfam" id="PF17175">
    <property type="entry name" value="MOLO1"/>
    <property type="match status" value="1"/>
</dbReference>
<dbReference type="SUPFAM" id="SSF57850">
    <property type="entry name" value="RING/U-box"/>
    <property type="match status" value="1"/>
</dbReference>
<dbReference type="Gene3D" id="3.10.310.50">
    <property type="match status" value="1"/>
</dbReference>
<evidence type="ECO:0000256" key="6">
    <source>
        <dbReference type="SAM" id="Phobius"/>
    </source>
</evidence>
<comment type="caution">
    <text evidence="9">The sequence shown here is derived from an EMBL/GenBank/DDBJ whole genome shotgun (WGS) entry which is preliminary data.</text>
</comment>
<dbReference type="InterPro" id="IPR027370">
    <property type="entry name" value="Znf-RING_euk"/>
</dbReference>
<protein>
    <recommendedName>
        <fullName evidence="8">RING-type domain-containing protein</fullName>
    </recommendedName>
</protein>
<evidence type="ECO:0000259" key="8">
    <source>
        <dbReference type="PROSITE" id="PS50089"/>
    </source>
</evidence>
<feature type="chain" id="PRO_5007561780" description="RING-type domain-containing protein" evidence="7">
    <location>
        <begin position="21"/>
        <end position="550"/>
    </location>
</feature>
<dbReference type="OrthoDB" id="8062037at2759"/>
<keyword evidence="6" id="KW-0472">Membrane</keyword>
<dbReference type="STRING" id="33097.A0A150FV99"/>
<evidence type="ECO:0000256" key="4">
    <source>
        <dbReference type="PROSITE-ProRule" id="PRU00175"/>
    </source>
</evidence>
<dbReference type="InterPro" id="IPR033438">
    <property type="entry name" value="MOLO1"/>
</dbReference>
<keyword evidence="10" id="KW-1185">Reference proteome</keyword>
<dbReference type="GO" id="GO:0005892">
    <property type="term" value="C:acetylcholine-gated channel complex"/>
    <property type="evidence" value="ECO:0007669"/>
    <property type="project" value="InterPro"/>
</dbReference>
<feature type="transmembrane region" description="Helical" evidence="6">
    <location>
        <begin position="211"/>
        <end position="230"/>
    </location>
</feature>
<dbReference type="InterPro" id="IPR001841">
    <property type="entry name" value="Znf_RING"/>
</dbReference>
<feature type="region of interest" description="Disordered" evidence="5">
    <location>
        <begin position="337"/>
        <end position="386"/>
    </location>
</feature>
<dbReference type="GO" id="GO:0008270">
    <property type="term" value="F:zinc ion binding"/>
    <property type="evidence" value="ECO:0007669"/>
    <property type="project" value="UniProtKB-KW"/>
</dbReference>
<dbReference type="InterPro" id="IPR013083">
    <property type="entry name" value="Znf_RING/FYVE/PHD"/>
</dbReference>
<gene>
    <name evidence="9" type="ORF">GPECTOR_413g260</name>
</gene>
<dbReference type="PANTHER" id="PTHR33748">
    <property type="entry name" value="PROTEIN CBG04600"/>
    <property type="match status" value="1"/>
</dbReference>
<keyword evidence="2 4" id="KW-0863">Zinc-finger</keyword>